<evidence type="ECO:0000259" key="2">
    <source>
        <dbReference type="Pfam" id="PF07282"/>
    </source>
</evidence>
<dbReference type="EMBL" id="JAAWUZ010000025">
    <property type="protein sequence ID" value="NSG30235.1"/>
    <property type="molecule type" value="Genomic_DNA"/>
</dbReference>
<evidence type="ECO:0000256" key="1">
    <source>
        <dbReference type="ARBA" id="ARBA00023125"/>
    </source>
</evidence>
<dbReference type="SUPFAM" id="SSF57802">
    <property type="entry name" value="Rubredoxin-like"/>
    <property type="match status" value="1"/>
</dbReference>
<evidence type="ECO:0000313" key="4">
    <source>
        <dbReference type="Proteomes" id="UP000821846"/>
    </source>
</evidence>
<name>A0ABX2GXA7_9FIRM</name>
<accession>A0ABX2GXA7</accession>
<evidence type="ECO:0000313" key="3">
    <source>
        <dbReference type="EMBL" id="NSG30235.1"/>
    </source>
</evidence>
<dbReference type="NCBIfam" id="NF040570">
    <property type="entry name" value="guided_TnpB"/>
    <property type="match status" value="1"/>
</dbReference>
<dbReference type="Proteomes" id="UP000821846">
    <property type="component" value="Unassembled WGS sequence"/>
</dbReference>
<dbReference type="InterPro" id="IPR010095">
    <property type="entry name" value="Cas12f1-like_TNB"/>
</dbReference>
<feature type="non-terminal residue" evidence="3">
    <location>
        <position position="1"/>
    </location>
</feature>
<keyword evidence="1" id="KW-0238">DNA-binding</keyword>
<dbReference type="Pfam" id="PF07282">
    <property type="entry name" value="Cas12f1-like_TNB"/>
    <property type="match status" value="1"/>
</dbReference>
<gene>
    <name evidence="3" type="ORF">HFM93_08105</name>
</gene>
<sequence length="80" mass="9350">VSWYELTRQLEYKAKWNGRKYVKIDTFYASSQLCSVCGYQNTETKNLSVREWVCPVCGTTHDRDINAAKNILEEGLRRIT</sequence>
<feature type="domain" description="Cas12f1-like TNB" evidence="2">
    <location>
        <begin position="3"/>
        <end position="71"/>
    </location>
</feature>
<dbReference type="RefSeq" id="WP_173882164.1">
    <property type="nucleotide sequence ID" value="NZ_JAAWUX010000026.1"/>
</dbReference>
<proteinExistence type="predicted"/>
<comment type="caution">
    <text evidence="3">The sequence shown here is derived from an EMBL/GenBank/DDBJ whole genome shotgun (WGS) entry which is preliminary data.</text>
</comment>
<protein>
    <submittedName>
        <fullName evidence="3">Transposase</fullName>
    </submittedName>
</protein>
<organism evidence="3 4">
    <name type="scientific">Faecalicatena fissicatena</name>
    <dbReference type="NCBI Taxonomy" id="290055"/>
    <lineage>
        <taxon>Bacteria</taxon>
        <taxon>Bacillati</taxon>
        <taxon>Bacillota</taxon>
        <taxon>Clostridia</taxon>
        <taxon>Lachnospirales</taxon>
        <taxon>Lachnospiraceae</taxon>
        <taxon>Faecalicatena</taxon>
    </lineage>
</organism>
<reference evidence="3 4" key="1">
    <citation type="journal article" date="2020" name="Cell Host Microbe">
        <title>Functional and Genomic Variation between Human-Derived Isolates of Lachnospiraceae Reveals Inter- and Intra-Species Diversity.</title>
        <authorList>
            <person name="Sorbara M.T."/>
            <person name="Littmann E.R."/>
            <person name="Fontana E."/>
            <person name="Moody T.U."/>
            <person name="Kohout C.E."/>
            <person name="Gjonbalaj M."/>
            <person name="Eaton V."/>
            <person name="Seok R."/>
            <person name="Leiner I.M."/>
            <person name="Pamer E.G."/>
        </authorList>
    </citation>
    <scope>NUCLEOTIDE SEQUENCE [LARGE SCALE GENOMIC DNA]</scope>
    <source>
        <strain evidence="3 4">MSK.14.16</strain>
    </source>
</reference>
<keyword evidence="4" id="KW-1185">Reference proteome</keyword>